<sequence>MYGPLHARAHKRGKKKERRKGFLEGSGSKNQETSTGLDVAEADLVDFDPRVRANPLSDHHEEKTRVGQGAGYFVARLQATRGGRGKVNGGSGGGGGGEDEREEWMRPGVEGEAEGNGERKARVEDDRAPKYTEMSSL</sequence>
<comment type="caution">
    <text evidence="2">The sequence shown here is derived from an EMBL/GenBank/DDBJ whole genome shotgun (WGS) entry which is preliminary data.</text>
</comment>
<organism evidence="2 3">
    <name type="scientific">Ensete ventricosum</name>
    <name type="common">Abyssinian banana</name>
    <name type="synonym">Musa ensete</name>
    <dbReference type="NCBI Taxonomy" id="4639"/>
    <lineage>
        <taxon>Eukaryota</taxon>
        <taxon>Viridiplantae</taxon>
        <taxon>Streptophyta</taxon>
        <taxon>Embryophyta</taxon>
        <taxon>Tracheophyta</taxon>
        <taxon>Spermatophyta</taxon>
        <taxon>Magnoliopsida</taxon>
        <taxon>Liliopsida</taxon>
        <taxon>Zingiberales</taxon>
        <taxon>Musaceae</taxon>
        <taxon>Ensete</taxon>
    </lineage>
</organism>
<gene>
    <name evidence="2" type="ORF">B296_00005295</name>
</gene>
<feature type="compositionally biased region" description="Gly residues" evidence="1">
    <location>
        <begin position="85"/>
        <end position="96"/>
    </location>
</feature>
<accession>A0A427BC34</accession>
<evidence type="ECO:0000313" key="3">
    <source>
        <dbReference type="Proteomes" id="UP000287651"/>
    </source>
</evidence>
<feature type="region of interest" description="Disordered" evidence="1">
    <location>
        <begin position="80"/>
        <end position="137"/>
    </location>
</feature>
<dbReference type="AlphaFoldDB" id="A0A427BC34"/>
<protein>
    <submittedName>
        <fullName evidence="2">Uncharacterized protein</fullName>
    </submittedName>
</protein>
<name>A0A427BC34_ENSVE</name>
<dbReference type="Proteomes" id="UP000287651">
    <property type="component" value="Unassembled WGS sequence"/>
</dbReference>
<feature type="compositionally biased region" description="Polar residues" evidence="1">
    <location>
        <begin position="27"/>
        <end position="36"/>
    </location>
</feature>
<evidence type="ECO:0000313" key="2">
    <source>
        <dbReference type="EMBL" id="RRT86071.1"/>
    </source>
</evidence>
<feature type="compositionally biased region" description="Basic residues" evidence="1">
    <location>
        <begin position="7"/>
        <end position="19"/>
    </location>
</feature>
<feature type="compositionally biased region" description="Basic and acidic residues" evidence="1">
    <location>
        <begin position="116"/>
        <end position="130"/>
    </location>
</feature>
<feature type="region of interest" description="Disordered" evidence="1">
    <location>
        <begin position="1"/>
        <end position="41"/>
    </location>
</feature>
<reference evidence="2 3" key="1">
    <citation type="journal article" date="2014" name="Agronomy (Basel)">
        <title>A Draft Genome Sequence for Ensete ventricosum, the Drought-Tolerant Tree Against Hunger.</title>
        <authorList>
            <person name="Harrison J."/>
            <person name="Moore K.A."/>
            <person name="Paszkiewicz K."/>
            <person name="Jones T."/>
            <person name="Grant M."/>
            <person name="Ambacheew D."/>
            <person name="Muzemil S."/>
            <person name="Studholme D.J."/>
        </authorList>
    </citation>
    <scope>NUCLEOTIDE SEQUENCE [LARGE SCALE GENOMIC DNA]</scope>
</reference>
<evidence type="ECO:0000256" key="1">
    <source>
        <dbReference type="SAM" id="MobiDB-lite"/>
    </source>
</evidence>
<proteinExistence type="predicted"/>
<dbReference type="EMBL" id="AMZH03000018">
    <property type="protein sequence ID" value="RRT86071.1"/>
    <property type="molecule type" value="Genomic_DNA"/>
</dbReference>